<keyword evidence="6" id="KW-0067">ATP-binding</keyword>
<keyword evidence="8" id="KW-0558">Oxidation</keyword>
<evidence type="ECO:0000256" key="3">
    <source>
        <dbReference type="ARBA" id="ARBA00022490"/>
    </source>
</evidence>
<dbReference type="Gene3D" id="3.90.640.10">
    <property type="entry name" value="Actin, Chain A, domain 4"/>
    <property type="match status" value="1"/>
</dbReference>
<evidence type="ECO:0000256" key="5">
    <source>
        <dbReference type="ARBA" id="ARBA00022801"/>
    </source>
</evidence>
<dbReference type="CDD" id="cd10224">
    <property type="entry name" value="ASKHA_NBD_actin"/>
    <property type="match status" value="1"/>
</dbReference>
<dbReference type="InterPro" id="IPR004000">
    <property type="entry name" value="Actin"/>
</dbReference>
<dbReference type="FunFam" id="3.30.420.40:FF:000058">
    <property type="entry name" value="Putative actin-related protein 5"/>
    <property type="match status" value="1"/>
</dbReference>
<dbReference type="SUPFAM" id="SSF53067">
    <property type="entry name" value="Actin-like ATPase domain"/>
    <property type="match status" value="2"/>
</dbReference>
<evidence type="ECO:0000256" key="1">
    <source>
        <dbReference type="ARBA" id="ARBA00004245"/>
    </source>
</evidence>
<dbReference type="PROSITE" id="PS01132">
    <property type="entry name" value="ACTINS_ACT_LIKE"/>
    <property type="match status" value="1"/>
</dbReference>
<dbReference type="GO" id="GO:0005856">
    <property type="term" value="C:cytoskeleton"/>
    <property type="evidence" value="ECO:0007669"/>
    <property type="project" value="UniProtKB-SubCell"/>
</dbReference>
<dbReference type="GO" id="GO:0005524">
    <property type="term" value="F:ATP binding"/>
    <property type="evidence" value="ECO:0007669"/>
    <property type="project" value="UniProtKB-KW"/>
</dbReference>
<evidence type="ECO:0000313" key="13">
    <source>
        <dbReference type="EMBL" id="KMQ93592.1"/>
    </source>
</evidence>
<dbReference type="GO" id="GO:0016787">
    <property type="term" value="F:hydrolase activity"/>
    <property type="evidence" value="ECO:0007669"/>
    <property type="project" value="UniProtKB-KW"/>
</dbReference>
<comment type="subcellular location">
    <subcellularLocation>
        <location evidence="1">Cytoplasm</location>
        <location evidence="1">Cytoskeleton</location>
    </subcellularLocation>
</comment>
<reference evidence="13 14" key="1">
    <citation type="submission" date="2015-04" db="EMBL/GenBank/DDBJ databases">
        <title>Lasius niger genome sequencing.</title>
        <authorList>
            <person name="Konorov E.A."/>
            <person name="Nikitin M.A."/>
            <person name="Kirill M.V."/>
            <person name="Chang P."/>
        </authorList>
    </citation>
    <scope>NUCLEOTIDE SEQUENCE [LARGE SCALE GENOMIC DNA]</scope>
    <source>
        <tissue evidence="13">Whole</tissue>
    </source>
</reference>
<dbReference type="InterPro" id="IPR020902">
    <property type="entry name" value="Actin/actin-like_CS"/>
</dbReference>
<dbReference type="Gene3D" id="3.30.1520.10">
    <property type="entry name" value="Phox-like domain"/>
    <property type="match status" value="1"/>
</dbReference>
<dbReference type="FunFam" id="3.30.420.40:FF:000291">
    <property type="entry name" value="Actin, alpha skeletal muscle"/>
    <property type="match status" value="1"/>
</dbReference>
<dbReference type="EMBL" id="LBMM01003386">
    <property type="protein sequence ID" value="KMQ93592.1"/>
    <property type="molecule type" value="Genomic_DNA"/>
</dbReference>
<accession>A0A0J7KT78</accession>
<keyword evidence="14" id="KW-1185">Reference proteome</keyword>
<evidence type="ECO:0000256" key="8">
    <source>
        <dbReference type="ARBA" id="ARBA00023097"/>
    </source>
</evidence>
<dbReference type="FunFam" id="3.30.420.40:FF:000131">
    <property type="entry name" value="Actin, alpha skeletal muscle"/>
    <property type="match status" value="1"/>
</dbReference>
<evidence type="ECO:0000256" key="11">
    <source>
        <dbReference type="RuleBase" id="RU000487"/>
    </source>
</evidence>
<keyword evidence="7" id="KW-0007">Acetylation</keyword>
<evidence type="ECO:0000256" key="9">
    <source>
        <dbReference type="ARBA" id="ARBA00023212"/>
    </source>
</evidence>
<dbReference type="Gene3D" id="3.30.420.40">
    <property type="match status" value="2"/>
</dbReference>
<dbReference type="InterPro" id="IPR004001">
    <property type="entry name" value="Actin_CS"/>
</dbReference>
<dbReference type="GO" id="GO:0035091">
    <property type="term" value="F:phosphatidylinositol binding"/>
    <property type="evidence" value="ECO:0007669"/>
    <property type="project" value="InterPro"/>
</dbReference>
<dbReference type="PaxDb" id="67767-A0A0J7KT78"/>
<keyword evidence="3" id="KW-0963">Cytoplasm</keyword>
<evidence type="ECO:0000256" key="7">
    <source>
        <dbReference type="ARBA" id="ARBA00022990"/>
    </source>
</evidence>
<dbReference type="PROSITE" id="PS00432">
    <property type="entry name" value="ACTINS_2"/>
    <property type="match status" value="1"/>
</dbReference>
<dbReference type="AlphaFoldDB" id="A0A0J7KT78"/>
<keyword evidence="5" id="KW-0378">Hydrolase</keyword>
<evidence type="ECO:0000256" key="4">
    <source>
        <dbReference type="ARBA" id="ARBA00022741"/>
    </source>
</evidence>
<dbReference type="GO" id="GO:0048468">
    <property type="term" value="P:cell development"/>
    <property type="evidence" value="ECO:0007669"/>
    <property type="project" value="UniProtKB-ARBA"/>
</dbReference>
<dbReference type="FunFam" id="3.90.640.10:FF:000047">
    <property type="entry name" value="Actin, alpha skeletal muscle"/>
    <property type="match status" value="1"/>
</dbReference>
<dbReference type="GO" id="GO:0048646">
    <property type="term" value="P:anatomical structure formation involved in morphogenesis"/>
    <property type="evidence" value="ECO:0007669"/>
    <property type="project" value="UniProtKB-ARBA"/>
</dbReference>
<dbReference type="SMART" id="SM00268">
    <property type="entry name" value="ACTIN"/>
    <property type="match status" value="1"/>
</dbReference>
<dbReference type="PRINTS" id="PR00190">
    <property type="entry name" value="ACTIN"/>
</dbReference>
<dbReference type="InterPro" id="IPR036871">
    <property type="entry name" value="PX_dom_sf"/>
</dbReference>
<evidence type="ECO:0000256" key="12">
    <source>
        <dbReference type="SAM" id="MobiDB-lite"/>
    </source>
</evidence>
<dbReference type="SUPFAM" id="SSF64268">
    <property type="entry name" value="PX domain"/>
    <property type="match status" value="1"/>
</dbReference>
<evidence type="ECO:0000256" key="2">
    <source>
        <dbReference type="ARBA" id="ARBA00006752"/>
    </source>
</evidence>
<dbReference type="InterPro" id="IPR043129">
    <property type="entry name" value="ATPase_NBD"/>
</dbReference>
<keyword evidence="9" id="KW-0206">Cytoskeleton</keyword>
<feature type="compositionally biased region" description="Polar residues" evidence="12">
    <location>
        <begin position="468"/>
        <end position="477"/>
    </location>
</feature>
<dbReference type="Proteomes" id="UP000036403">
    <property type="component" value="Unassembled WGS sequence"/>
</dbReference>
<feature type="region of interest" description="Disordered" evidence="12">
    <location>
        <begin position="463"/>
        <end position="489"/>
    </location>
</feature>
<sequence>MCDDDVAALVVDNGSGMCKAGFAGDDAPRAVFPSIVGRPRHQGVMVGMGQKDSYVGDEAQSKRGILTLKYPIEHGIITNWDDMEKIWHHTFYNELRVAPEEHPVLLTEAPLNPKANREKMTQIMFETFNSPAMYVAIQAVLSLYASGRTTGIVLDSGDGVSHTVPIYEGYALPHAILRLDLAGRDLTDYLMKILTERGYSFTTTAEREIVRDIKEKLCYVALDFEQEMATAAASTSLEKSYELPDGQVITIGNERFRCPEALFQPSFLGMESCGIHETVYNSIMKCDVDIRKDLYANTVLSGGTTMYPGIADRMQKEITALAPSTIKIKIIAPPERKYSVWIGGSILASLSTFQQMWISKQEYDESGPEFMNKWVYKRLISHLSLDFLIDNDKSTEIIYESDSENQKNLSSSQKASVKCNNNAISRDSCKNDIPLTKRKEGTIIVALSDGIVSATAAVIPQQLPKSVPKSSPSATTTSEDENTASMAAPERSTLCLKGLSTTEYRGLWGDSITDADLELEEDKISPVYEEPTDFATTIARLRNLLQQKSTATTPLHVEEKSYVIYEGSQFMNLSIPWTEFHTATDGSQQLLYCIQFDDVEQRGVDLFETTTATVRRQYSDFVQLHLSLEEIPLLTNVMSELVLPEGGRIELEMYLKTLCTRLANECPPQLRHFLRPSSSAGKKADAIAPRLDRFLAKTVTGVFNTLKTVVPGFEMDQEEEAPPLPTLMPLSDIPWRFVEDIKSKSLACELQQLIAERTEYCIVDTAYEAVDSMETSGNSELLDCWWDTVNTSYDDEIDELDSNLALTCTTIDLICELLTGIASNNTLQQEAVVRWTKLLLGNISEPILQKMILWLFDSLSNSSLVCDASRNVASHTNAQLKDKLVRTLEEKISYGVKLIFGEDNVHKALNYLLSSYEIKKINMDLNMQILLDKKLLSNL</sequence>
<gene>
    <name evidence="13" type="ORF">RF55_6300</name>
</gene>
<name>A0A0J7KT78_LASNI</name>
<dbReference type="OrthoDB" id="5132116at2759"/>
<protein>
    <submittedName>
        <fullName evidence="13">Muscle-like isoform 1 protein</fullName>
    </submittedName>
</protein>
<keyword evidence="4" id="KW-0547">Nucleotide-binding</keyword>
<dbReference type="PANTHER" id="PTHR11937">
    <property type="entry name" value="ACTIN"/>
    <property type="match status" value="1"/>
</dbReference>
<dbReference type="PROSITE" id="PS00406">
    <property type="entry name" value="ACTINS_1"/>
    <property type="match status" value="1"/>
</dbReference>
<evidence type="ECO:0000256" key="10">
    <source>
        <dbReference type="ARBA" id="ARBA00049360"/>
    </source>
</evidence>
<comment type="caution">
    <text evidence="13">The sequence shown here is derived from an EMBL/GenBank/DDBJ whole genome shotgun (WGS) entry which is preliminary data.</text>
</comment>
<comment type="catalytic activity">
    <reaction evidence="10">
        <text>ATP + H2O = ADP + phosphate + H(+)</text>
        <dbReference type="Rhea" id="RHEA:13065"/>
        <dbReference type="ChEBI" id="CHEBI:15377"/>
        <dbReference type="ChEBI" id="CHEBI:15378"/>
        <dbReference type="ChEBI" id="CHEBI:30616"/>
        <dbReference type="ChEBI" id="CHEBI:43474"/>
        <dbReference type="ChEBI" id="CHEBI:456216"/>
    </reaction>
</comment>
<evidence type="ECO:0000256" key="6">
    <source>
        <dbReference type="ARBA" id="ARBA00022840"/>
    </source>
</evidence>
<evidence type="ECO:0000313" key="14">
    <source>
        <dbReference type="Proteomes" id="UP000036403"/>
    </source>
</evidence>
<dbReference type="Pfam" id="PF00022">
    <property type="entry name" value="Actin"/>
    <property type="match status" value="1"/>
</dbReference>
<dbReference type="STRING" id="67767.A0A0J7KT78"/>
<comment type="similarity">
    <text evidence="2 11">Belongs to the actin family.</text>
</comment>
<proteinExistence type="inferred from homology"/>
<organism evidence="13 14">
    <name type="scientific">Lasius niger</name>
    <name type="common">Black garden ant</name>
    <dbReference type="NCBI Taxonomy" id="67767"/>
    <lineage>
        <taxon>Eukaryota</taxon>
        <taxon>Metazoa</taxon>
        <taxon>Ecdysozoa</taxon>
        <taxon>Arthropoda</taxon>
        <taxon>Hexapoda</taxon>
        <taxon>Insecta</taxon>
        <taxon>Pterygota</taxon>
        <taxon>Neoptera</taxon>
        <taxon>Endopterygota</taxon>
        <taxon>Hymenoptera</taxon>
        <taxon>Apocrita</taxon>
        <taxon>Aculeata</taxon>
        <taxon>Formicoidea</taxon>
        <taxon>Formicidae</taxon>
        <taxon>Formicinae</taxon>
        <taxon>Lasius</taxon>
        <taxon>Lasius</taxon>
    </lineage>
</organism>